<evidence type="ECO:0000256" key="1">
    <source>
        <dbReference type="ARBA" id="ARBA00007381"/>
    </source>
</evidence>
<evidence type="ECO:0000313" key="4">
    <source>
        <dbReference type="Proteomes" id="UP000695022"/>
    </source>
</evidence>
<dbReference type="Gene3D" id="3.30.420.40">
    <property type="match status" value="4"/>
</dbReference>
<evidence type="ECO:0000256" key="3">
    <source>
        <dbReference type="ARBA" id="ARBA00022840"/>
    </source>
</evidence>
<organism evidence="4 5">
    <name type="scientific">Priapulus caudatus</name>
    <name type="common">Priapulid worm</name>
    <dbReference type="NCBI Taxonomy" id="37621"/>
    <lineage>
        <taxon>Eukaryota</taxon>
        <taxon>Metazoa</taxon>
        <taxon>Ecdysozoa</taxon>
        <taxon>Scalidophora</taxon>
        <taxon>Priapulida</taxon>
        <taxon>Priapulimorpha</taxon>
        <taxon>Priapulimorphida</taxon>
        <taxon>Priapulidae</taxon>
        <taxon>Priapulus</taxon>
    </lineage>
</organism>
<keyword evidence="2" id="KW-0547">Nucleotide-binding</keyword>
<protein>
    <submittedName>
        <fullName evidence="5">Heat shock 70 kDa protein 14-like</fullName>
    </submittedName>
</protein>
<comment type="similarity">
    <text evidence="1">Belongs to the heat shock protein 70 family.</text>
</comment>
<dbReference type="SUPFAM" id="SSF53067">
    <property type="entry name" value="Actin-like ATPase domain"/>
    <property type="match status" value="2"/>
</dbReference>
<proteinExistence type="inferred from homology"/>
<reference evidence="5" key="1">
    <citation type="submission" date="2025-08" db="UniProtKB">
        <authorList>
            <consortium name="RefSeq"/>
        </authorList>
    </citation>
    <scope>IDENTIFICATION</scope>
</reference>
<dbReference type="PRINTS" id="PR00301">
    <property type="entry name" value="HEATSHOCK70"/>
</dbReference>
<dbReference type="InterPro" id="IPR043129">
    <property type="entry name" value="ATPase_NBD"/>
</dbReference>
<dbReference type="PANTHER" id="PTHR19375">
    <property type="entry name" value="HEAT SHOCK PROTEIN 70KDA"/>
    <property type="match status" value="1"/>
</dbReference>
<gene>
    <name evidence="5" type="primary">LOC106811617</name>
</gene>
<sequence>MAAAFGVHVGATTASLAVYKDGRTTVVANAGGDRVTPTLVAFESGELVVGLPAKQGIMRNAANTMSKAKQLVGQEFSNSLVQTIVQESSCKIVNKDGAPIYEVDNNGKPKTFTPEDILSAVYRNVKDTAVSHLHTSDSELNVVLTVPIRCSHKRRRLISQAAHKAGFRVLRIINEPTAAALAYGIGQDDPREISNTLVYRIGGSSMDVTIINVNGGIYRVFFFPAVRERSTEHRTRVRPAHSQEEIFQVPSAGDIHNRGRFEGLCTSLLARCIQPADDCLAKAGLERSQIQKVMLVGGSSRIPSLQAQLTKMFPDAAILNSLPGDEVVALGAVMEGSLLTGKDVMLGVDHHDISIDCSCKPIIIKMFCAARQASEVATVIASGTPIPVRRQQTLRLPAGQTAAALHVCEGDEGDATLLAKGVMKGLPEGAAISVALHLKSCGTLHVTFSEKSSGRSHSFTIETIDIMEACEEATLEEESAAES</sequence>
<dbReference type="InterPro" id="IPR018181">
    <property type="entry name" value="Heat_shock_70_CS"/>
</dbReference>
<evidence type="ECO:0000313" key="5">
    <source>
        <dbReference type="RefSeq" id="XP_014670807.1"/>
    </source>
</evidence>
<dbReference type="RefSeq" id="XP_014670807.1">
    <property type="nucleotide sequence ID" value="XM_014815321.1"/>
</dbReference>
<dbReference type="InterPro" id="IPR013126">
    <property type="entry name" value="Hsp_70_fam"/>
</dbReference>
<dbReference type="Proteomes" id="UP000695022">
    <property type="component" value="Unplaced"/>
</dbReference>
<dbReference type="SUPFAM" id="SSF100920">
    <property type="entry name" value="Heat shock protein 70kD (HSP70), peptide-binding domain"/>
    <property type="match status" value="1"/>
</dbReference>
<evidence type="ECO:0000256" key="2">
    <source>
        <dbReference type="ARBA" id="ARBA00022741"/>
    </source>
</evidence>
<keyword evidence="3" id="KW-0067">ATP-binding</keyword>
<dbReference type="Gene3D" id="3.30.30.30">
    <property type="match status" value="1"/>
</dbReference>
<dbReference type="InterPro" id="IPR029047">
    <property type="entry name" value="HSP70_peptide-bd_sf"/>
</dbReference>
<dbReference type="GeneID" id="106811617"/>
<dbReference type="Gene3D" id="2.60.34.10">
    <property type="entry name" value="Substrate Binding Domain Of DNAk, Chain A, domain 1"/>
    <property type="match status" value="1"/>
</dbReference>
<name>A0ABM1EF36_PRICU</name>
<dbReference type="PROSITE" id="PS01036">
    <property type="entry name" value="HSP70_3"/>
    <property type="match status" value="1"/>
</dbReference>
<keyword evidence="4" id="KW-1185">Reference proteome</keyword>
<accession>A0ABM1EF36</accession>
<dbReference type="Pfam" id="PF00012">
    <property type="entry name" value="HSP70"/>
    <property type="match status" value="2"/>
</dbReference>
<dbReference type="Gene3D" id="3.90.640.10">
    <property type="entry name" value="Actin, Chain A, domain 4"/>
    <property type="match status" value="1"/>
</dbReference>